<accession>A0A0J1HYW8</accession>
<dbReference type="Proteomes" id="UP000036045">
    <property type="component" value="Unassembled WGS sequence"/>
</dbReference>
<protein>
    <submittedName>
        <fullName evidence="2">Membrane protein</fullName>
    </submittedName>
</protein>
<dbReference type="PIRSF" id="PIRSF031501">
    <property type="entry name" value="QueT"/>
    <property type="match status" value="1"/>
</dbReference>
<keyword evidence="1" id="KW-0812">Transmembrane</keyword>
<dbReference type="PANTHER" id="PTHR40044">
    <property type="entry name" value="INTEGRAL MEMBRANE PROTEIN-RELATED"/>
    <property type="match status" value="1"/>
</dbReference>
<feature type="transmembrane region" description="Helical" evidence="1">
    <location>
        <begin position="6"/>
        <end position="28"/>
    </location>
</feature>
<dbReference type="PATRIC" id="fig|1397.4.peg.4311"/>
<feature type="transmembrane region" description="Helical" evidence="1">
    <location>
        <begin position="76"/>
        <end position="93"/>
    </location>
</feature>
<dbReference type="EMBL" id="LDPH01000042">
    <property type="protein sequence ID" value="KLV18907.1"/>
    <property type="molecule type" value="Genomic_DNA"/>
</dbReference>
<feature type="transmembrane region" description="Helical" evidence="1">
    <location>
        <begin position="49"/>
        <end position="70"/>
    </location>
</feature>
<gene>
    <name evidence="2" type="ORF">ABW02_24010</name>
</gene>
<feature type="transmembrane region" description="Helical" evidence="1">
    <location>
        <begin position="124"/>
        <end position="151"/>
    </location>
</feature>
<keyword evidence="3" id="KW-1185">Reference proteome</keyword>
<dbReference type="OrthoDB" id="1706970at2"/>
<dbReference type="AlphaFoldDB" id="A0A0J1HYW8"/>
<comment type="caution">
    <text evidence="2">The sequence shown here is derived from an EMBL/GenBank/DDBJ whole genome shotgun (WGS) entry which is preliminary data.</text>
</comment>
<evidence type="ECO:0000313" key="2">
    <source>
        <dbReference type="EMBL" id="KLV18907.1"/>
    </source>
</evidence>
<dbReference type="Pfam" id="PF06177">
    <property type="entry name" value="QueT"/>
    <property type="match status" value="1"/>
</dbReference>
<organism evidence="2 3">
    <name type="scientific">Niallia circulans</name>
    <name type="common">Bacillus circulans</name>
    <dbReference type="NCBI Taxonomy" id="1397"/>
    <lineage>
        <taxon>Bacteria</taxon>
        <taxon>Bacillati</taxon>
        <taxon>Bacillota</taxon>
        <taxon>Bacilli</taxon>
        <taxon>Bacillales</taxon>
        <taxon>Bacillaceae</taxon>
        <taxon>Niallia</taxon>
    </lineage>
</organism>
<dbReference type="GeneID" id="56348008"/>
<proteinExistence type="predicted"/>
<dbReference type="PANTHER" id="PTHR40044:SF1">
    <property type="entry name" value="INTEGRAL MEMBRANE PROTEIN"/>
    <property type="match status" value="1"/>
</dbReference>
<reference evidence="2 3" key="1">
    <citation type="submission" date="2015-05" db="EMBL/GenBank/DDBJ databases">
        <title>Whole genome sequence and identification of bacterial endophytes from Costus igneus.</title>
        <authorList>
            <person name="Lee Y.P."/>
            <person name="Gan H.M."/>
            <person name="Eng W."/>
            <person name="Wheatley M.S."/>
            <person name="Caraballo A."/>
            <person name="Polter S."/>
            <person name="Savka M.A."/>
            <person name="Hudson A.O."/>
        </authorList>
    </citation>
    <scope>NUCLEOTIDE SEQUENCE [LARGE SCALE GENOMIC DNA]</scope>
    <source>
        <strain evidence="2 3">RIT379</strain>
    </source>
</reference>
<evidence type="ECO:0000313" key="3">
    <source>
        <dbReference type="Proteomes" id="UP000036045"/>
    </source>
</evidence>
<name>A0A0J1HYW8_NIACI</name>
<dbReference type="InterPro" id="IPR010387">
    <property type="entry name" value="QueT"/>
</dbReference>
<keyword evidence="1" id="KW-0472">Membrane</keyword>
<sequence>MKTKTLAMNGLVAALYVAVTIAIAPIAFGSIQYRVSELFNHLVVFNKKYIYGIVVGVFLANLFLSTIKLYDLTFGVAHSIICLLITIGISKFVKSHLLRMIINTLVFTFNMFIIAYQLHLALGFPFLITWGTTAIGEFVVMAIGIPIMHFLNKRISFGKLMD</sequence>
<dbReference type="RefSeq" id="WP_047944658.1">
    <property type="nucleotide sequence ID" value="NZ_CP053989.1"/>
</dbReference>
<feature type="transmembrane region" description="Helical" evidence="1">
    <location>
        <begin position="100"/>
        <end position="118"/>
    </location>
</feature>
<evidence type="ECO:0000256" key="1">
    <source>
        <dbReference type="SAM" id="Phobius"/>
    </source>
</evidence>
<keyword evidence="1" id="KW-1133">Transmembrane helix</keyword>